<dbReference type="GeneID" id="75074815"/>
<dbReference type="PANTHER" id="PTHR21343">
    <property type="entry name" value="DETHIOBIOTIN SYNTHETASE"/>
    <property type="match status" value="1"/>
</dbReference>
<dbReference type="Pfam" id="PF07685">
    <property type="entry name" value="GATase_3"/>
    <property type="match status" value="1"/>
</dbReference>
<dbReference type="HAMAP" id="MF_00028">
    <property type="entry name" value="CobQ"/>
    <property type="match status" value="1"/>
</dbReference>
<dbReference type="GO" id="GO:0009236">
    <property type="term" value="P:cobalamin biosynthetic process"/>
    <property type="evidence" value="ECO:0007669"/>
    <property type="project" value="UniProtKB-UniRule"/>
</dbReference>
<evidence type="ECO:0000256" key="3">
    <source>
        <dbReference type="ARBA" id="ARBA00022962"/>
    </source>
</evidence>
<dbReference type="EMBL" id="AUZI01000027">
    <property type="protein sequence ID" value="KID48215.1"/>
    <property type="molecule type" value="Genomic_DNA"/>
</dbReference>
<dbReference type="InterPro" id="IPR033949">
    <property type="entry name" value="CobQ_GATase1"/>
</dbReference>
<dbReference type="InterPro" id="IPR047045">
    <property type="entry name" value="CobQ_N"/>
</dbReference>
<evidence type="ECO:0000256" key="4">
    <source>
        <dbReference type="HAMAP-Rule" id="MF_00028"/>
    </source>
</evidence>
<evidence type="ECO:0000259" key="6">
    <source>
        <dbReference type="Pfam" id="PF07685"/>
    </source>
</evidence>
<comment type="caution">
    <text evidence="7">The sequence shown here is derived from an EMBL/GenBank/DDBJ whole genome shotgun (WGS) entry which is preliminary data.</text>
</comment>
<evidence type="ECO:0000313" key="8">
    <source>
        <dbReference type="Proteomes" id="UP000031184"/>
    </source>
</evidence>
<evidence type="ECO:0000259" key="5">
    <source>
        <dbReference type="Pfam" id="PF01656"/>
    </source>
</evidence>
<dbReference type="UniPathway" id="UPA00148"/>
<dbReference type="InterPro" id="IPR004459">
    <property type="entry name" value="CobQ_synth"/>
</dbReference>
<dbReference type="RefSeq" id="WP_005953337.1">
    <property type="nucleotide sequence ID" value="NZ_AOJP01000005.1"/>
</dbReference>
<gene>
    <name evidence="4" type="primary">cobQ</name>
    <name evidence="7" type="ORF">C095_10910</name>
</gene>
<dbReference type="AlphaFoldDB" id="A0A017H5D1"/>
<dbReference type="SUPFAM" id="SSF52540">
    <property type="entry name" value="P-loop containing nucleoside triphosphate hydrolases"/>
    <property type="match status" value="1"/>
</dbReference>
<dbReference type="Pfam" id="PF01656">
    <property type="entry name" value="CbiA"/>
    <property type="match status" value="1"/>
</dbReference>
<comment type="function">
    <text evidence="4">Catalyzes amidations at positions B, D, E, and G on adenosylcobyrinic A,C-diamide. NH(2) groups are provided by glutamine, and one molecule of ATP is hydrogenolyzed for each amidation.</text>
</comment>
<dbReference type="PANTHER" id="PTHR21343:SF1">
    <property type="entry name" value="COBYRIC ACID SYNTHASE"/>
    <property type="match status" value="1"/>
</dbReference>
<dbReference type="OrthoDB" id="9808302at2"/>
<dbReference type="InterPro" id="IPR029062">
    <property type="entry name" value="Class_I_gatase-like"/>
</dbReference>
<accession>A0A017H5D1</accession>
<dbReference type="CDD" id="cd05389">
    <property type="entry name" value="CobQ_N"/>
    <property type="match status" value="1"/>
</dbReference>
<dbReference type="GO" id="GO:0003824">
    <property type="term" value="F:catalytic activity"/>
    <property type="evidence" value="ECO:0007669"/>
    <property type="project" value="InterPro"/>
</dbReference>
<feature type="active site" evidence="4">
    <location>
        <position position="435"/>
    </location>
</feature>
<dbReference type="Gene3D" id="3.40.50.300">
    <property type="entry name" value="P-loop containing nucleotide triphosphate hydrolases"/>
    <property type="match status" value="1"/>
</dbReference>
<dbReference type="PROSITE" id="PS51274">
    <property type="entry name" value="GATASE_COBBQ"/>
    <property type="match status" value="1"/>
</dbReference>
<reference evidence="7 8" key="1">
    <citation type="submission" date="2013-08" db="EMBL/GenBank/DDBJ databases">
        <title>An opportunistic ruminal bacterium that causes liver abscesses in cattle.</title>
        <authorList>
            <person name="Benahmed F.H."/>
            <person name="Rasmussen M."/>
            <person name="Harbottle H."/>
            <person name="Soppet D."/>
            <person name="Nagaraja T.G."/>
            <person name="Davidson M."/>
        </authorList>
    </citation>
    <scope>NUCLEOTIDE SEQUENCE [LARGE SCALE GENOMIC DNA]</scope>
    <source>
        <strain evidence="7 8">B35</strain>
    </source>
</reference>
<evidence type="ECO:0000256" key="2">
    <source>
        <dbReference type="ARBA" id="ARBA00022573"/>
    </source>
</evidence>
<keyword evidence="2 4" id="KW-0169">Cobalamin biosynthesis</keyword>
<organism evidence="7 8">
    <name type="scientific">Fusobacterium necrophorum subsp. funduliforme B35</name>
    <dbReference type="NCBI Taxonomy" id="1226633"/>
    <lineage>
        <taxon>Bacteria</taxon>
        <taxon>Fusobacteriati</taxon>
        <taxon>Fusobacteriota</taxon>
        <taxon>Fusobacteriia</taxon>
        <taxon>Fusobacteriales</taxon>
        <taxon>Fusobacteriaceae</taxon>
        <taxon>Fusobacterium</taxon>
    </lineage>
</organism>
<feature type="domain" description="CobB/CobQ-like glutamine amidotransferase" evidence="6">
    <location>
        <begin position="256"/>
        <end position="443"/>
    </location>
</feature>
<comment type="pathway">
    <text evidence="1 4">Cofactor biosynthesis; adenosylcobalamin biosynthesis.</text>
</comment>
<dbReference type="Proteomes" id="UP000031184">
    <property type="component" value="Unassembled WGS sequence"/>
</dbReference>
<dbReference type="PATRIC" id="fig|1226633.4.peg.2213"/>
<feature type="active site" description="Nucleophile" evidence="4">
    <location>
        <position position="335"/>
    </location>
</feature>
<proteinExistence type="inferred from homology"/>
<dbReference type="NCBIfam" id="NF001989">
    <property type="entry name" value="PRK00784.1"/>
    <property type="match status" value="1"/>
</dbReference>
<dbReference type="InterPro" id="IPR027417">
    <property type="entry name" value="P-loop_NTPase"/>
</dbReference>
<comment type="similarity">
    <text evidence="4">Belongs to the CobB/CobQ family. CobQ subfamily.</text>
</comment>
<dbReference type="InterPro" id="IPR011698">
    <property type="entry name" value="GATase_3"/>
</dbReference>
<dbReference type="SUPFAM" id="SSF52317">
    <property type="entry name" value="Class I glutamine amidotransferase-like"/>
    <property type="match status" value="1"/>
</dbReference>
<dbReference type="InterPro" id="IPR002586">
    <property type="entry name" value="CobQ/CobB/MinD/ParA_Nub-bd_dom"/>
</dbReference>
<name>A0A017H5D1_9FUSO</name>
<protein>
    <recommendedName>
        <fullName evidence="4">Cobyric acid synthase</fullName>
    </recommendedName>
</protein>
<dbReference type="Gene3D" id="3.40.50.880">
    <property type="match status" value="1"/>
</dbReference>
<keyword evidence="3 4" id="KW-0315">Glutamine amidotransferase</keyword>
<evidence type="ECO:0000313" key="7">
    <source>
        <dbReference type="EMBL" id="KID48215.1"/>
    </source>
</evidence>
<dbReference type="GO" id="GO:0015420">
    <property type="term" value="F:ABC-type vitamin B12 transporter activity"/>
    <property type="evidence" value="ECO:0007669"/>
    <property type="project" value="UniProtKB-UniRule"/>
</dbReference>
<dbReference type="NCBIfam" id="TIGR00313">
    <property type="entry name" value="cobQ"/>
    <property type="match status" value="1"/>
</dbReference>
<evidence type="ECO:0000256" key="1">
    <source>
        <dbReference type="ARBA" id="ARBA00004953"/>
    </source>
</evidence>
<sequence>MKTHNNLMIMGTASGVGKSATVTALCRIFQKDGYRVCPFKSQNMALNSYVTKDGKEMGRAQAVQAEAIGLEPQAWMNPILLKPSHDKKIQIIIEGKSFGNLTGSEYHKYKQNLLPKLEEIYHRIEENYDISVIEGAGSPAEINMLEEDISNFGMARIANAPVILVADIDRGGVFASIYGTIMLLGEKDRRRVQGIIINKFRGNVEVLKPGLEKIKALTGVPVLGVLPYADFNLEDEDSLSEKYQSFKFSKHSNQIKISVIKLKHISNATDMDALSMYEDVEIQFVTERSQIGKEDMIIIPGSKNTIDDLKWLKESGIAAEIMKRAKTETIIFGICGGFQMLGKKVKDPYHIEGEIEELDALGLFNLETIMEKEKTLVQYTGTLRVEKGMLKALDNLELRGYEIHQGVTRGDEENLTDDDRIVFVNKDNIMATYLHGIFDNKEFTEALLNEIRRRKGLEEINHNISYEEYKRKEFDKLEKLVRENVDMDTIYKIMGL</sequence>
<feature type="domain" description="CobQ/CobB/MinD/ParA nucleotide binding" evidence="5">
    <location>
        <begin position="7"/>
        <end position="230"/>
    </location>
</feature>
<dbReference type="CDD" id="cd01750">
    <property type="entry name" value="GATase1_CobQ"/>
    <property type="match status" value="1"/>
</dbReference>